<dbReference type="SUPFAM" id="SSF54171">
    <property type="entry name" value="DNA-binding domain"/>
    <property type="match status" value="1"/>
</dbReference>
<proteinExistence type="predicted"/>
<keyword evidence="2" id="KW-0805">Transcription regulation</keyword>
<accession>D8LX02</accession>
<dbReference type="Proteomes" id="UP000008312">
    <property type="component" value="Unassembled WGS sequence"/>
</dbReference>
<evidence type="ECO:0000256" key="4">
    <source>
        <dbReference type="ARBA" id="ARBA00023163"/>
    </source>
</evidence>
<gene>
    <name evidence="7" type="ORF">GSBLH_T00006193001</name>
</gene>
<dbReference type="InterPro" id="IPR016177">
    <property type="entry name" value="DNA-bd_dom_sf"/>
</dbReference>
<dbReference type="InterPro" id="IPR001471">
    <property type="entry name" value="AP2/ERF_dom"/>
</dbReference>
<keyword evidence="8" id="KW-1185">Reference proteome</keyword>
<dbReference type="AlphaFoldDB" id="D8LX02"/>
<dbReference type="GO" id="GO:0003677">
    <property type="term" value="F:DNA binding"/>
    <property type="evidence" value="ECO:0007669"/>
    <property type="project" value="UniProtKB-KW"/>
</dbReference>
<comment type="subcellular location">
    <subcellularLocation>
        <location evidence="1">Nucleus</location>
    </subcellularLocation>
</comment>
<dbReference type="EMBL" id="FN668639">
    <property type="protein sequence ID" value="CBK20797.2"/>
    <property type="molecule type" value="Genomic_DNA"/>
</dbReference>
<dbReference type="GO" id="GO:0003700">
    <property type="term" value="F:DNA-binding transcription factor activity"/>
    <property type="evidence" value="ECO:0007669"/>
    <property type="project" value="InterPro"/>
</dbReference>
<dbReference type="PROSITE" id="PS51032">
    <property type="entry name" value="AP2_ERF"/>
    <property type="match status" value="1"/>
</dbReference>
<keyword evidence="4" id="KW-0804">Transcription</keyword>
<dbReference type="InterPro" id="IPR036955">
    <property type="entry name" value="AP2/ERF_dom_sf"/>
</dbReference>
<sequence>MIEFAMYNRGTKWNAQIQYLGTFDSEWEAAKCYDRAAEKYHGERAMLNFPRRNALASLLPEKPPRIFINQVTKTVPEIALPGSIYLLYADELNAQNNNYPSSPLSEHSLPFITDFNSQRTSPSVVLPRDEAIVQLKQNRKFIKGGLFWACLFNK</sequence>
<dbReference type="GO" id="GO:0005634">
    <property type="term" value="C:nucleus"/>
    <property type="evidence" value="ECO:0007669"/>
    <property type="project" value="UniProtKB-SubCell"/>
</dbReference>
<dbReference type="SMART" id="SM00380">
    <property type="entry name" value="AP2"/>
    <property type="match status" value="1"/>
</dbReference>
<evidence type="ECO:0000256" key="2">
    <source>
        <dbReference type="ARBA" id="ARBA00023015"/>
    </source>
</evidence>
<protein>
    <recommendedName>
        <fullName evidence="6">AP2/ERF domain-containing protein</fullName>
    </recommendedName>
</protein>
<evidence type="ECO:0000313" key="8">
    <source>
        <dbReference type="Proteomes" id="UP000008312"/>
    </source>
</evidence>
<dbReference type="Gene3D" id="3.30.730.10">
    <property type="entry name" value="AP2/ERF domain"/>
    <property type="match status" value="1"/>
</dbReference>
<evidence type="ECO:0000256" key="3">
    <source>
        <dbReference type="ARBA" id="ARBA00023125"/>
    </source>
</evidence>
<dbReference type="RefSeq" id="XP_012894845.1">
    <property type="nucleotide sequence ID" value="XM_013039391.1"/>
</dbReference>
<organism evidence="7">
    <name type="scientific">Blastocystis hominis</name>
    <dbReference type="NCBI Taxonomy" id="12968"/>
    <lineage>
        <taxon>Eukaryota</taxon>
        <taxon>Sar</taxon>
        <taxon>Stramenopiles</taxon>
        <taxon>Bigyra</taxon>
        <taxon>Opalozoa</taxon>
        <taxon>Opalinata</taxon>
        <taxon>Blastocystidae</taxon>
        <taxon>Blastocystis</taxon>
    </lineage>
</organism>
<keyword evidence="5" id="KW-0539">Nucleus</keyword>
<name>D8LX02_BLAHO</name>
<reference evidence="7" key="1">
    <citation type="submission" date="2010-02" db="EMBL/GenBank/DDBJ databases">
        <title>Sequencing and annotation of the Blastocystis hominis genome.</title>
        <authorList>
            <person name="Wincker P."/>
        </authorList>
    </citation>
    <scope>NUCLEOTIDE SEQUENCE</scope>
    <source>
        <strain evidence="7">Singapore isolate B</strain>
    </source>
</reference>
<keyword evidence="3" id="KW-0238">DNA-binding</keyword>
<evidence type="ECO:0000259" key="6">
    <source>
        <dbReference type="PROSITE" id="PS51032"/>
    </source>
</evidence>
<evidence type="ECO:0000313" key="7">
    <source>
        <dbReference type="EMBL" id="CBK20797.2"/>
    </source>
</evidence>
<feature type="domain" description="AP2/ERF" evidence="6">
    <location>
        <begin position="19"/>
        <end position="50"/>
    </location>
</feature>
<evidence type="ECO:0000256" key="1">
    <source>
        <dbReference type="ARBA" id="ARBA00004123"/>
    </source>
</evidence>
<evidence type="ECO:0000256" key="5">
    <source>
        <dbReference type="ARBA" id="ARBA00023242"/>
    </source>
</evidence>
<dbReference type="InParanoid" id="D8LX02"/>
<dbReference type="OrthoDB" id="1925932at2759"/>
<dbReference type="GeneID" id="24922318"/>